<dbReference type="Proteomes" id="UP000501802">
    <property type="component" value="Chromosome"/>
</dbReference>
<dbReference type="SUPFAM" id="SSF53335">
    <property type="entry name" value="S-adenosyl-L-methionine-dependent methyltransferases"/>
    <property type="match status" value="1"/>
</dbReference>
<dbReference type="InterPro" id="IPR006342">
    <property type="entry name" value="FkbM_mtfrase"/>
</dbReference>
<dbReference type="NCBIfam" id="TIGR01444">
    <property type="entry name" value="fkbM_fam"/>
    <property type="match status" value="1"/>
</dbReference>
<reference evidence="2 3" key="1">
    <citation type="submission" date="2020-03" db="EMBL/GenBank/DDBJ databases">
        <authorList>
            <person name="Kim M.K."/>
        </authorList>
    </citation>
    <scope>NUCLEOTIDE SEQUENCE [LARGE SCALE GENOMIC DNA]</scope>
    <source>
        <strain evidence="2 3">BT328</strain>
    </source>
</reference>
<evidence type="ECO:0000259" key="1">
    <source>
        <dbReference type="Pfam" id="PF05050"/>
    </source>
</evidence>
<keyword evidence="2" id="KW-0489">Methyltransferase</keyword>
<dbReference type="KEGG" id="spib:G8759_15390"/>
<organism evidence="2 3">
    <name type="scientific">Spirosoma aureum</name>
    <dbReference type="NCBI Taxonomy" id="2692134"/>
    <lineage>
        <taxon>Bacteria</taxon>
        <taxon>Pseudomonadati</taxon>
        <taxon>Bacteroidota</taxon>
        <taxon>Cytophagia</taxon>
        <taxon>Cytophagales</taxon>
        <taxon>Cytophagaceae</taxon>
        <taxon>Spirosoma</taxon>
    </lineage>
</organism>
<name>A0A6G9ANI2_9BACT</name>
<dbReference type="InterPro" id="IPR053188">
    <property type="entry name" value="FkbM_Methyltransferase"/>
</dbReference>
<dbReference type="EMBL" id="CP050063">
    <property type="protein sequence ID" value="QIP13896.1"/>
    <property type="molecule type" value="Genomic_DNA"/>
</dbReference>
<sequence length="235" mass="26728">MRGLLKKIARRFGYDILHLPTDPIARQWLELLNAYQINLIFDVGANAGQFGQRVRALGYKGRLVSFEPMADEFRQLLITSATDPDWDAVHSGIGDYTGTAIINVSANSYSSSVLNILPLHVESAPDSIYTKQEPIQVQTIDTFVDQYYRPGKNLYIKIDTQGFERQVFEGCMKSLDKISGFQMELSLQPLYEGETLLDDMLNLLRENGYKLKLIDGGHRNYETGELLQIEGYFFK</sequence>
<dbReference type="Gene3D" id="3.40.50.150">
    <property type="entry name" value="Vaccinia Virus protein VP39"/>
    <property type="match status" value="1"/>
</dbReference>
<dbReference type="GO" id="GO:0032259">
    <property type="term" value="P:methylation"/>
    <property type="evidence" value="ECO:0007669"/>
    <property type="project" value="UniProtKB-KW"/>
</dbReference>
<evidence type="ECO:0000313" key="3">
    <source>
        <dbReference type="Proteomes" id="UP000501802"/>
    </source>
</evidence>
<gene>
    <name evidence="2" type="ORF">G8759_15390</name>
</gene>
<accession>A0A6G9ANI2</accession>
<dbReference type="PANTHER" id="PTHR36973:SF4">
    <property type="entry name" value="NODULATION PROTEIN"/>
    <property type="match status" value="1"/>
</dbReference>
<keyword evidence="3" id="KW-1185">Reference proteome</keyword>
<dbReference type="AlphaFoldDB" id="A0A6G9ANI2"/>
<dbReference type="PANTHER" id="PTHR36973">
    <property type="entry name" value="SLL1456 PROTEIN-RELATED"/>
    <property type="match status" value="1"/>
</dbReference>
<feature type="domain" description="Methyltransferase FkbM" evidence="1">
    <location>
        <begin position="42"/>
        <end position="211"/>
    </location>
</feature>
<dbReference type="Pfam" id="PF05050">
    <property type="entry name" value="Methyltransf_21"/>
    <property type="match status" value="1"/>
</dbReference>
<keyword evidence="2" id="KW-0808">Transferase</keyword>
<protein>
    <submittedName>
        <fullName evidence="2">FkbM family methyltransferase</fullName>
    </submittedName>
</protein>
<dbReference type="InterPro" id="IPR029063">
    <property type="entry name" value="SAM-dependent_MTases_sf"/>
</dbReference>
<dbReference type="RefSeq" id="WP_167209419.1">
    <property type="nucleotide sequence ID" value="NZ_CP050063.1"/>
</dbReference>
<evidence type="ECO:0000313" key="2">
    <source>
        <dbReference type="EMBL" id="QIP13896.1"/>
    </source>
</evidence>
<dbReference type="GO" id="GO:0008171">
    <property type="term" value="F:O-methyltransferase activity"/>
    <property type="evidence" value="ECO:0007669"/>
    <property type="project" value="TreeGrafter"/>
</dbReference>
<proteinExistence type="predicted"/>